<proteinExistence type="predicted"/>
<dbReference type="AlphaFoldDB" id="A0A8H7RB03"/>
<dbReference type="EMBL" id="JAEPRD010000027">
    <property type="protein sequence ID" value="KAG2207000.1"/>
    <property type="molecule type" value="Genomic_DNA"/>
</dbReference>
<sequence>MVKSTLLLAAACLLVAAEAKEYHTKVVILGGGVSGISAALNLTAAGVTDFMMVEARDILGGRAQDTQFGDVNVELGCNWVQGLGTNPINQLALKYNLSTAFSDSADVQWYGEKGKYNGTEIYNTLDDAFSKVLDIGFEKLQNDEVDISGRVGLDLVGWQPSNAFEEAAEFYYWDWEFGETPELSSTVFAAVNDNWTYSGFGPDGDGNNYVVDQRGFKHIFLEESKKVFKTDADKRLLLNTTVTKIAYNNKGVTVHTSKGDTIHADYAITTFSLGVLQHDDIEWSPALPDWKREGLYGFHMATYTKIFFNFPYQFWDDSQFTVWADPDRRGYMNAWQNLNAPGYFPKNTSTNIFFVTATQDLSYEVENKTDEEVKEEIMVVLRKMYGNDIPEPTHFMFPRWHTNPLFRGSYSNWPIGELDEHHANMKAPLNNRVFFAGEALSTEYFGFLQGAWFTGAKAGVDVALCLKGKCPRAEYYPEITNAKIRANIIHR</sequence>
<keyword evidence="4" id="KW-1185">Reference proteome</keyword>
<dbReference type="SUPFAM" id="SSF51905">
    <property type="entry name" value="FAD/NAD(P)-binding domain"/>
    <property type="match status" value="1"/>
</dbReference>
<reference evidence="3" key="1">
    <citation type="submission" date="2020-12" db="EMBL/GenBank/DDBJ databases">
        <title>Metabolic potential, ecology and presence of endohyphal bacteria is reflected in genomic diversity of Mucoromycotina.</title>
        <authorList>
            <person name="Muszewska A."/>
            <person name="Okrasinska A."/>
            <person name="Steczkiewicz K."/>
            <person name="Drgas O."/>
            <person name="Orlowska M."/>
            <person name="Perlinska-Lenart U."/>
            <person name="Aleksandrzak-Piekarczyk T."/>
            <person name="Szatraj K."/>
            <person name="Zielenkiewicz U."/>
            <person name="Pilsyk S."/>
            <person name="Malc E."/>
            <person name="Mieczkowski P."/>
            <person name="Kruszewska J.S."/>
            <person name="Biernat P."/>
            <person name="Pawlowska J."/>
        </authorList>
    </citation>
    <scope>NUCLEOTIDE SEQUENCE</scope>
    <source>
        <strain evidence="3">WA0000017839</strain>
    </source>
</reference>
<dbReference type="Gene3D" id="3.50.50.60">
    <property type="entry name" value="FAD/NAD(P)-binding domain"/>
    <property type="match status" value="1"/>
</dbReference>
<gene>
    <name evidence="3" type="ORF">INT47_008469</name>
</gene>
<name>A0A8H7RB03_9FUNG</name>
<feature type="domain" description="Amine oxidase" evidence="2">
    <location>
        <begin position="33"/>
        <end position="460"/>
    </location>
</feature>
<dbReference type="OrthoDB" id="5046242at2759"/>
<accession>A0A8H7RB03</accession>
<protein>
    <recommendedName>
        <fullName evidence="2">Amine oxidase domain-containing protein</fullName>
    </recommendedName>
</protein>
<dbReference type="Proteomes" id="UP000603453">
    <property type="component" value="Unassembled WGS sequence"/>
</dbReference>
<comment type="caution">
    <text evidence="3">The sequence shown here is derived from an EMBL/GenBank/DDBJ whole genome shotgun (WGS) entry which is preliminary data.</text>
</comment>
<dbReference type="InterPro" id="IPR050281">
    <property type="entry name" value="Flavin_monoamine_oxidase"/>
</dbReference>
<evidence type="ECO:0000256" key="1">
    <source>
        <dbReference type="SAM" id="SignalP"/>
    </source>
</evidence>
<evidence type="ECO:0000313" key="4">
    <source>
        <dbReference type="Proteomes" id="UP000603453"/>
    </source>
</evidence>
<dbReference type="InterPro" id="IPR002937">
    <property type="entry name" value="Amino_oxidase"/>
</dbReference>
<dbReference type="InterPro" id="IPR036188">
    <property type="entry name" value="FAD/NAD-bd_sf"/>
</dbReference>
<dbReference type="SUPFAM" id="SSF54373">
    <property type="entry name" value="FAD-linked reductases, C-terminal domain"/>
    <property type="match status" value="1"/>
</dbReference>
<feature type="signal peptide" evidence="1">
    <location>
        <begin position="1"/>
        <end position="19"/>
    </location>
</feature>
<dbReference type="GO" id="GO:0016491">
    <property type="term" value="F:oxidoreductase activity"/>
    <property type="evidence" value="ECO:0007669"/>
    <property type="project" value="InterPro"/>
</dbReference>
<feature type="chain" id="PRO_5034673346" description="Amine oxidase domain-containing protein" evidence="1">
    <location>
        <begin position="20"/>
        <end position="491"/>
    </location>
</feature>
<dbReference type="GO" id="GO:0006598">
    <property type="term" value="P:polyamine catabolic process"/>
    <property type="evidence" value="ECO:0007669"/>
    <property type="project" value="TreeGrafter"/>
</dbReference>
<evidence type="ECO:0000259" key="2">
    <source>
        <dbReference type="Pfam" id="PF01593"/>
    </source>
</evidence>
<evidence type="ECO:0000313" key="3">
    <source>
        <dbReference type="EMBL" id="KAG2207000.1"/>
    </source>
</evidence>
<dbReference type="PANTHER" id="PTHR10742">
    <property type="entry name" value="FLAVIN MONOAMINE OXIDASE"/>
    <property type="match status" value="1"/>
</dbReference>
<organism evidence="3 4">
    <name type="scientific">Mucor saturninus</name>
    <dbReference type="NCBI Taxonomy" id="64648"/>
    <lineage>
        <taxon>Eukaryota</taxon>
        <taxon>Fungi</taxon>
        <taxon>Fungi incertae sedis</taxon>
        <taxon>Mucoromycota</taxon>
        <taxon>Mucoromycotina</taxon>
        <taxon>Mucoromycetes</taxon>
        <taxon>Mucorales</taxon>
        <taxon>Mucorineae</taxon>
        <taxon>Mucoraceae</taxon>
        <taxon>Mucor</taxon>
    </lineage>
</organism>
<dbReference type="PANTHER" id="PTHR10742:SF313">
    <property type="entry name" value="AMINE OXIDASE"/>
    <property type="match status" value="1"/>
</dbReference>
<dbReference type="Pfam" id="PF01593">
    <property type="entry name" value="Amino_oxidase"/>
    <property type="match status" value="1"/>
</dbReference>
<dbReference type="Gene3D" id="3.90.660.10">
    <property type="match status" value="1"/>
</dbReference>
<keyword evidence="1" id="KW-0732">Signal</keyword>